<proteinExistence type="predicted"/>
<reference evidence="1" key="1">
    <citation type="submission" date="2017-05" db="EMBL/GenBank/DDBJ databases">
        <authorList>
            <person name="Varghese N."/>
            <person name="Submissions S."/>
        </authorList>
    </citation>
    <scope>NUCLEOTIDE SEQUENCE</scope>
    <source>
        <strain evidence="1">DSM 18763</strain>
    </source>
</reference>
<protein>
    <submittedName>
        <fullName evidence="1">Uncharacterized protein</fullName>
    </submittedName>
</protein>
<accession>A0AA46AD55</accession>
<comment type="caution">
    <text evidence="1">The sequence shown here is derived from an EMBL/GenBank/DDBJ whole genome shotgun (WGS) entry which is preliminary data.</text>
</comment>
<gene>
    <name evidence="1" type="ORF">SAMN06264868_10285</name>
</gene>
<dbReference type="AlphaFoldDB" id="A0AA46AD55"/>
<name>A0AA46AD55_9AQUI</name>
<dbReference type="Proteomes" id="UP001157947">
    <property type="component" value="Unassembled WGS sequence"/>
</dbReference>
<sequence length="48" mass="5840">MGNKKSSFPDERITSRAFIMEVKIKEVRFILWTDNDYNIYKENLEKIK</sequence>
<keyword evidence="2" id="KW-1185">Reference proteome</keyword>
<dbReference type="EMBL" id="FXTX01000002">
    <property type="protein sequence ID" value="SMP02473.1"/>
    <property type="molecule type" value="Genomic_DNA"/>
</dbReference>
<organism evidence="1 2">
    <name type="scientific">Venenivibrio stagnispumantis</name>
    <dbReference type="NCBI Taxonomy" id="407998"/>
    <lineage>
        <taxon>Bacteria</taxon>
        <taxon>Pseudomonadati</taxon>
        <taxon>Aquificota</taxon>
        <taxon>Aquificia</taxon>
        <taxon>Aquificales</taxon>
        <taxon>Hydrogenothermaceae</taxon>
        <taxon>Venenivibrio</taxon>
    </lineage>
</organism>
<evidence type="ECO:0000313" key="1">
    <source>
        <dbReference type="EMBL" id="SMP02473.1"/>
    </source>
</evidence>
<evidence type="ECO:0000313" key="2">
    <source>
        <dbReference type="Proteomes" id="UP001157947"/>
    </source>
</evidence>